<evidence type="ECO:0000256" key="7">
    <source>
        <dbReference type="PIRSR" id="PIRSR606689-1"/>
    </source>
</evidence>
<dbReference type="GO" id="GO:0005525">
    <property type="term" value="F:GTP binding"/>
    <property type="evidence" value="ECO:0007669"/>
    <property type="project" value="UniProtKB-KW"/>
</dbReference>
<accession>A0A103Y0Q0</accession>
<dbReference type="SUPFAM" id="SSF52540">
    <property type="entry name" value="P-loop containing nucleoside triphosphate hydrolases"/>
    <property type="match status" value="1"/>
</dbReference>
<dbReference type="PRINTS" id="PR00328">
    <property type="entry name" value="SAR1GTPBP"/>
</dbReference>
<keyword evidence="2" id="KW-0449">Lipoprotein</keyword>
<evidence type="ECO:0000256" key="8">
    <source>
        <dbReference type="PIRSR" id="PIRSR606689-2"/>
    </source>
</evidence>
<dbReference type="GO" id="GO:0046872">
    <property type="term" value="F:metal ion binding"/>
    <property type="evidence" value="ECO:0007669"/>
    <property type="project" value="UniProtKB-KW"/>
</dbReference>
<evidence type="ECO:0000256" key="1">
    <source>
        <dbReference type="ARBA" id="ARBA00010290"/>
    </source>
</evidence>
<dbReference type="AlphaFoldDB" id="A0A103Y0Q0"/>
<dbReference type="GO" id="GO:0043001">
    <property type="term" value="P:Golgi to plasma membrane protein transport"/>
    <property type="evidence" value="ECO:0007669"/>
    <property type="project" value="TreeGrafter"/>
</dbReference>
<dbReference type="GO" id="GO:0006886">
    <property type="term" value="P:intracellular protein transport"/>
    <property type="evidence" value="ECO:0007669"/>
    <property type="project" value="TreeGrafter"/>
</dbReference>
<keyword evidence="3 7" id="KW-0547">Nucleotide-binding</keyword>
<evidence type="ECO:0000256" key="3">
    <source>
        <dbReference type="ARBA" id="ARBA00022741"/>
    </source>
</evidence>
<keyword evidence="11" id="KW-1185">Reference proteome</keyword>
<dbReference type="SMART" id="SM00177">
    <property type="entry name" value="ARF"/>
    <property type="match status" value="1"/>
</dbReference>
<keyword evidence="5" id="KW-0653">Protein transport</keyword>
<gene>
    <name evidence="10" type="ORF">Ccrd_021425</name>
</gene>
<dbReference type="Gramene" id="KVI00306">
    <property type="protein sequence ID" value="KVI00306"/>
    <property type="gene ID" value="Ccrd_021425"/>
</dbReference>
<keyword evidence="6 7" id="KW-0342">GTP-binding</keyword>
<reference evidence="10 11" key="1">
    <citation type="journal article" date="2016" name="Sci. Rep.">
        <title>The genome sequence of the outbreeding globe artichoke constructed de novo incorporating a phase-aware low-pass sequencing strategy of F1 progeny.</title>
        <authorList>
            <person name="Scaglione D."/>
            <person name="Reyes-Chin-Wo S."/>
            <person name="Acquadro A."/>
            <person name="Froenicke L."/>
            <person name="Portis E."/>
            <person name="Beitel C."/>
            <person name="Tirone M."/>
            <person name="Mauro R."/>
            <person name="Lo Monaco A."/>
            <person name="Mauromicale G."/>
            <person name="Faccioli P."/>
            <person name="Cattivelli L."/>
            <person name="Rieseberg L."/>
            <person name="Michelmore R."/>
            <person name="Lanteri S."/>
        </authorList>
    </citation>
    <scope>NUCLEOTIDE SEQUENCE [LARGE SCALE GENOMIC DNA]</scope>
    <source>
        <strain evidence="10">2C</strain>
    </source>
</reference>
<dbReference type="EMBL" id="LEKV01003391">
    <property type="protein sequence ID" value="KVI00306.1"/>
    <property type="molecule type" value="Genomic_DNA"/>
</dbReference>
<dbReference type="OrthoDB" id="414781at2759"/>
<comment type="similarity">
    <text evidence="1 9">Belongs to the small GTPase superfamily. Arf family.</text>
</comment>
<dbReference type="PROSITE" id="PS51417">
    <property type="entry name" value="ARF"/>
    <property type="match status" value="1"/>
</dbReference>
<dbReference type="SMART" id="SM00178">
    <property type="entry name" value="SAR"/>
    <property type="match status" value="1"/>
</dbReference>
<dbReference type="GO" id="GO:0034067">
    <property type="term" value="P:protein localization to Golgi apparatus"/>
    <property type="evidence" value="ECO:0007669"/>
    <property type="project" value="TreeGrafter"/>
</dbReference>
<evidence type="ECO:0000256" key="9">
    <source>
        <dbReference type="RuleBase" id="RU003925"/>
    </source>
</evidence>
<feature type="binding site" evidence="7">
    <location>
        <begin position="133"/>
        <end position="136"/>
    </location>
    <ligand>
        <name>GTP</name>
        <dbReference type="ChEBI" id="CHEBI:37565"/>
    </ligand>
</feature>
<protein>
    <submittedName>
        <fullName evidence="10">Small GTPase superfamily, ARF/SAR type</fullName>
    </submittedName>
</protein>
<evidence type="ECO:0000256" key="2">
    <source>
        <dbReference type="ARBA" id="ARBA00022707"/>
    </source>
</evidence>
<dbReference type="GO" id="GO:0003924">
    <property type="term" value="F:GTPase activity"/>
    <property type="evidence" value="ECO:0007669"/>
    <property type="project" value="InterPro"/>
</dbReference>
<keyword evidence="4" id="KW-0931">ER-Golgi transport</keyword>
<proteinExistence type="inferred from homology"/>
<dbReference type="CDD" id="cd04160">
    <property type="entry name" value="Arfrp1"/>
    <property type="match status" value="1"/>
</dbReference>
<name>A0A103Y0Q0_CYNCS</name>
<dbReference type="Proteomes" id="UP000243975">
    <property type="component" value="Unassembled WGS sequence"/>
</dbReference>
<feature type="binding site" evidence="7">
    <location>
        <begin position="24"/>
        <end position="31"/>
    </location>
    <ligand>
        <name>GTP</name>
        <dbReference type="ChEBI" id="CHEBI:37565"/>
    </ligand>
</feature>
<dbReference type="PANTHER" id="PTHR45909:SF1">
    <property type="entry name" value="ADP-RIBOSYLATION FACTOR-RELATED PROTEIN 1"/>
    <property type="match status" value="1"/>
</dbReference>
<dbReference type="PROSITE" id="PS51419">
    <property type="entry name" value="RAB"/>
    <property type="match status" value="1"/>
</dbReference>
<dbReference type="OMA" id="HGFYKYM"/>
<evidence type="ECO:0000256" key="6">
    <source>
        <dbReference type="ARBA" id="ARBA00023134"/>
    </source>
</evidence>
<dbReference type="FunFam" id="3.40.50.300:FF:000914">
    <property type="entry name" value="ADP-ribosylation factor-related protein 1"/>
    <property type="match status" value="1"/>
</dbReference>
<dbReference type="InterPro" id="IPR027417">
    <property type="entry name" value="P-loop_NTPase"/>
</dbReference>
<comment type="caution">
    <text evidence="10">The sequence shown here is derived from an EMBL/GenBank/DDBJ whole genome shotgun (WGS) entry which is preliminary data.</text>
</comment>
<keyword evidence="8" id="KW-0479">Metal-binding</keyword>
<dbReference type="Gene3D" id="3.40.50.300">
    <property type="entry name" value="P-loop containing nucleotide triphosphate hydrolases"/>
    <property type="match status" value="1"/>
</dbReference>
<sequence length="205" mass="22992">MFSLFYGLWKYLVSKTEFHILILGIDKAGKTTLLEKLKAQYSSLEGLPPDRIVPTVGLNIGRIETSNTKLVFWDLGGQAGLRSIWEKYYEEAHAVIFVVDSSSPSRFEDSKSALEKVLRHEDLQGAPLIILANKQDLADAVSTEELARYLDLKKLDERVYTFEGVSGYDGTGLKETVNWLVDVMERSKRTEMLRVRAGVTNSSGA</sequence>
<evidence type="ECO:0000313" key="11">
    <source>
        <dbReference type="Proteomes" id="UP000243975"/>
    </source>
</evidence>
<keyword evidence="8" id="KW-0460">Magnesium</keyword>
<dbReference type="Pfam" id="PF00025">
    <property type="entry name" value="Arf"/>
    <property type="match status" value="1"/>
</dbReference>
<dbReference type="PANTHER" id="PTHR45909">
    <property type="entry name" value="ADP-RIBOSYLATION FACTOR-RELATED PROTEIN 1"/>
    <property type="match status" value="1"/>
</dbReference>
<keyword evidence="2" id="KW-0519">Myristate</keyword>
<dbReference type="InterPro" id="IPR006689">
    <property type="entry name" value="Small_GTPase_ARF/SAR"/>
</dbReference>
<dbReference type="InterPro" id="IPR005225">
    <property type="entry name" value="Small_GTP-bd"/>
</dbReference>
<evidence type="ECO:0000256" key="4">
    <source>
        <dbReference type="ARBA" id="ARBA00022892"/>
    </source>
</evidence>
<evidence type="ECO:0000256" key="5">
    <source>
        <dbReference type="ARBA" id="ARBA00022927"/>
    </source>
</evidence>
<feature type="binding site" evidence="7">
    <location>
        <position position="77"/>
    </location>
    <ligand>
        <name>GTP</name>
        <dbReference type="ChEBI" id="CHEBI:37565"/>
    </ligand>
</feature>
<dbReference type="GO" id="GO:0005794">
    <property type="term" value="C:Golgi apparatus"/>
    <property type="evidence" value="ECO:0007669"/>
    <property type="project" value="TreeGrafter"/>
</dbReference>
<dbReference type="SMART" id="SM00175">
    <property type="entry name" value="RAB"/>
    <property type="match status" value="1"/>
</dbReference>
<feature type="binding site" evidence="8">
    <location>
        <position position="31"/>
    </location>
    <ligand>
        <name>Mg(2+)</name>
        <dbReference type="ChEBI" id="CHEBI:18420"/>
    </ligand>
</feature>
<organism evidence="10 11">
    <name type="scientific">Cynara cardunculus var. scolymus</name>
    <name type="common">Globe artichoke</name>
    <name type="synonym">Cynara scolymus</name>
    <dbReference type="NCBI Taxonomy" id="59895"/>
    <lineage>
        <taxon>Eukaryota</taxon>
        <taxon>Viridiplantae</taxon>
        <taxon>Streptophyta</taxon>
        <taxon>Embryophyta</taxon>
        <taxon>Tracheophyta</taxon>
        <taxon>Spermatophyta</taxon>
        <taxon>Magnoliopsida</taxon>
        <taxon>eudicotyledons</taxon>
        <taxon>Gunneridae</taxon>
        <taxon>Pentapetalae</taxon>
        <taxon>asterids</taxon>
        <taxon>campanulids</taxon>
        <taxon>Asterales</taxon>
        <taxon>Asteraceae</taxon>
        <taxon>Carduoideae</taxon>
        <taxon>Cardueae</taxon>
        <taxon>Carduinae</taxon>
        <taxon>Cynara</taxon>
    </lineage>
</organism>
<dbReference type="NCBIfam" id="TIGR00231">
    <property type="entry name" value="small_GTP"/>
    <property type="match status" value="1"/>
</dbReference>
<feature type="binding site" evidence="8">
    <location>
        <position position="55"/>
    </location>
    <ligand>
        <name>Mg(2+)</name>
        <dbReference type="ChEBI" id="CHEBI:18420"/>
    </ligand>
</feature>
<evidence type="ECO:0000313" key="10">
    <source>
        <dbReference type="EMBL" id="KVI00306.1"/>
    </source>
</evidence>
<keyword evidence="5" id="KW-0813">Transport</keyword>
<dbReference type="STRING" id="59895.A0A103Y0Q0"/>
<dbReference type="InterPro" id="IPR024156">
    <property type="entry name" value="Small_GTPase_ARF"/>
</dbReference>